<comment type="similarity">
    <text evidence="1">Belongs to the bacterial ribosomal protein bL9 family.</text>
</comment>
<feature type="coiled-coil region" evidence="6">
    <location>
        <begin position="46"/>
        <end position="75"/>
    </location>
</feature>
<keyword evidence="3" id="KW-0694">RNA-binding</keyword>
<keyword evidence="4 8" id="KW-0689">Ribosomal protein</keyword>
<dbReference type="Gene3D" id="3.10.430.100">
    <property type="entry name" value="Ribosomal protein L9, C-terminal domain"/>
    <property type="match status" value="1"/>
</dbReference>
<dbReference type="InterPro" id="IPR000244">
    <property type="entry name" value="Ribosomal_bL9"/>
</dbReference>
<dbReference type="EMBL" id="VSSQ01014523">
    <property type="protein sequence ID" value="MPM53832.1"/>
    <property type="molecule type" value="Genomic_DNA"/>
</dbReference>
<name>A0A645AKT1_9ZZZZ</name>
<dbReference type="GO" id="GO:0006412">
    <property type="term" value="P:translation"/>
    <property type="evidence" value="ECO:0007669"/>
    <property type="project" value="InterPro"/>
</dbReference>
<organism evidence="8">
    <name type="scientific">bioreactor metagenome</name>
    <dbReference type="NCBI Taxonomy" id="1076179"/>
    <lineage>
        <taxon>unclassified sequences</taxon>
        <taxon>metagenomes</taxon>
        <taxon>ecological metagenomes</taxon>
    </lineage>
</organism>
<accession>A0A645AKT1</accession>
<protein>
    <submittedName>
        <fullName evidence="8">50S ribosomal protein L9</fullName>
    </submittedName>
</protein>
<dbReference type="InterPro" id="IPR009027">
    <property type="entry name" value="Ribosomal_bL9/RNase_H1_N"/>
</dbReference>
<dbReference type="PROSITE" id="PS00651">
    <property type="entry name" value="RIBOSOMAL_L9"/>
    <property type="match status" value="1"/>
</dbReference>
<reference evidence="8" key="1">
    <citation type="submission" date="2019-08" db="EMBL/GenBank/DDBJ databases">
        <authorList>
            <person name="Kucharzyk K."/>
            <person name="Murdoch R.W."/>
            <person name="Higgins S."/>
            <person name="Loffler F."/>
        </authorList>
    </citation>
    <scope>NUCLEOTIDE SEQUENCE</scope>
</reference>
<evidence type="ECO:0000256" key="5">
    <source>
        <dbReference type="ARBA" id="ARBA00023274"/>
    </source>
</evidence>
<dbReference type="PANTHER" id="PTHR21368">
    <property type="entry name" value="50S RIBOSOMAL PROTEIN L9"/>
    <property type="match status" value="1"/>
</dbReference>
<dbReference type="AlphaFoldDB" id="A0A645AKT1"/>
<dbReference type="InterPro" id="IPR020594">
    <property type="entry name" value="Ribosomal_bL9_bac/chp"/>
</dbReference>
<dbReference type="SUPFAM" id="SSF55653">
    <property type="entry name" value="Ribosomal protein L9 C-domain"/>
    <property type="match status" value="1"/>
</dbReference>
<sequence>MKVILQQDVKDQGKRGQMVEVSDGYARNFLFPRNLAVPANADNVNKMKMQDKAKKARQEAEKAEAQAIAEKLKACVVKIPAKAGSAGRLFGSVTTKEVSDALAAQFGLVINKSKIVQDDPIKSFGTYELRCKLGYEVTGTIYLVVTEEK</sequence>
<dbReference type="InterPro" id="IPR020070">
    <property type="entry name" value="Ribosomal_bL9_N"/>
</dbReference>
<evidence type="ECO:0000259" key="7">
    <source>
        <dbReference type="PROSITE" id="PS00651"/>
    </source>
</evidence>
<evidence type="ECO:0000256" key="3">
    <source>
        <dbReference type="ARBA" id="ARBA00022884"/>
    </source>
</evidence>
<dbReference type="NCBIfam" id="TIGR00158">
    <property type="entry name" value="L9"/>
    <property type="match status" value="1"/>
</dbReference>
<dbReference type="GO" id="GO:0003735">
    <property type="term" value="F:structural constituent of ribosome"/>
    <property type="evidence" value="ECO:0007669"/>
    <property type="project" value="InterPro"/>
</dbReference>
<evidence type="ECO:0000313" key="8">
    <source>
        <dbReference type="EMBL" id="MPM53832.1"/>
    </source>
</evidence>
<dbReference type="InterPro" id="IPR036935">
    <property type="entry name" value="Ribosomal_bL9_N_sf"/>
</dbReference>
<dbReference type="SUPFAM" id="SSF55658">
    <property type="entry name" value="L9 N-domain-like"/>
    <property type="match status" value="1"/>
</dbReference>
<dbReference type="HAMAP" id="MF_00503">
    <property type="entry name" value="Ribosomal_bL9"/>
    <property type="match status" value="1"/>
</dbReference>
<evidence type="ECO:0000256" key="2">
    <source>
        <dbReference type="ARBA" id="ARBA00022730"/>
    </source>
</evidence>
<dbReference type="InterPro" id="IPR036791">
    <property type="entry name" value="Ribosomal_bL9_C_sf"/>
</dbReference>
<feature type="domain" description="Ribosomal protein L9" evidence="7">
    <location>
        <begin position="13"/>
        <end position="40"/>
    </location>
</feature>
<gene>
    <name evidence="8" type="primary">rplI_35</name>
    <name evidence="8" type="ORF">SDC9_100602</name>
</gene>
<evidence type="ECO:0000256" key="6">
    <source>
        <dbReference type="SAM" id="Coils"/>
    </source>
</evidence>
<dbReference type="Pfam" id="PF01281">
    <property type="entry name" value="Ribosomal_L9_N"/>
    <property type="match status" value="1"/>
</dbReference>
<dbReference type="InterPro" id="IPR020069">
    <property type="entry name" value="Ribosomal_bL9_C"/>
</dbReference>
<keyword evidence="6" id="KW-0175">Coiled coil</keyword>
<dbReference type="Pfam" id="PF03948">
    <property type="entry name" value="Ribosomal_L9_C"/>
    <property type="match status" value="1"/>
</dbReference>
<evidence type="ECO:0000256" key="1">
    <source>
        <dbReference type="ARBA" id="ARBA00010605"/>
    </source>
</evidence>
<proteinExistence type="inferred from homology"/>
<keyword evidence="2" id="KW-0699">rRNA-binding</keyword>
<comment type="caution">
    <text evidence="8">The sequence shown here is derived from an EMBL/GenBank/DDBJ whole genome shotgun (WGS) entry which is preliminary data.</text>
</comment>
<evidence type="ECO:0000256" key="4">
    <source>
        <dbReference type="ARBA" id="ARBA00022980"/>
    </source>
</evidence>
<dbReference type="GO" id="GO:1990904">
    <property type="term" value="C:ribonucleoprotein complex"/>
    <property type="evidence" value="ECO:0007669"/>
    <property type="project" value="UniProtKB-KW"/>
</dbReference>
<dbReference type="GO" id="GO:0005840">
    <property type="term" value="C:ribosome"/>
    <property type="evidence" value="ECO:0007669"/>
    <property type="project" value="UniProtKB-KW"/>
</dbReference>
<dbReference type="GO" id="GO:0019843">
    <property type="term" value="F:rRNA binding"/>
    <property type="evidence" value="ECO:0007669"/>
    <property type="project" value="UniProtKB-KW"/>
</dbReference>
<dbReference type="Gene3D" id="3.40.5.10">
    <property type="entry name" value="Ribosomal protein L9, N-terminal domain"/>
    <property type="match status" value="1"/>
</dbReference>
<keyword evidence="5" id="KW-0687">Ribonucleoprotein</keyword>